<evidence type="ECO:0000259" key="8">
    <source>
        <dbReference type="PROSITE" id="PS50033"/>
    </source>
</evidence>
<dbReference type="Gene3D" id="3.10.20.90">
    <property type="entry name" value="Phosphatidylinositol 3-kinase Catalytic Subunit, Chain A, domain 1"/>
    <property type="match status" value="1"/>
</dbReference>
<dbReference type="OrthoDB" id="2445133at2759"/>
<evidence type="ECO:0000256" key="2">
    <source>
        <dbReference type="ARBA" id="ARBA00023230"/>
    </source>
</evidence>
<comment type="subcellular location">
    <subcellularLocation>
        <location evidence="1">Endoplasmic reticulum membrane</location>
        <topology evidence="1">Peripheral membrane protein</topology>
    </subcellularLocation>
</comment>
<dbReference type="PANTHER" id="PTHR46424:SF1">
    <property type="entry name" value="UBX DOMAIN-CONTAINING PROTEIN 4"/>
    <property type="match status" value="1"/>
</dbReference>
<dbReference type="InterPro" id="IPR001012">
    <property type="entry name" value="UBX_dom"/>
</dbReference>
<sequence length="502" mass="55990">MEWFGGDVVSAVRIVKEQSKLLLVFIKGSDESSLLVDQLLDEDVMRICHEIVCLRLDANSEAAAQFSAVYALLTVPCIYLIAPSGKVVDVKLGSMEKSELILWISNHVNRSSGAEPQPFVLSNDSQPSTSCQLPNSIENHPARDICPSSTNPSADVASAKVVHSNDPPGLEDRVSRAYQLIEERRRKQLEEEKMNVVSHELKRRESGKALREFKERQQAREIEEAFAERRRDEQETRLYRERLKQQIEEDRRAKRERLQAPPSQTVVPIASTASVSSSMVTCNQIRLQLRLMDGGHVVGRFEPSATLTCELRSWIQSLAQNNPDGTMELPAVDETLRFKLAALVSRGYRFRQLHPSKLFSPEDETRTMADLDLSPSAVLILVPNTNGAQSAMQPVNQGMVSRTFFLLNSSLQTFYSYVGWIFNGIYSMGSGLVSSLIPSQTGGRPAQPPAPDSPRSSSTSKSSTTHVNRAVRRQGNMARLSHLPDNSDDEQARWNGNSTEQL</sequence>
<keyword evidence="10" id="KW-1185">Reference proteome</keyword>
<evidence type="ECO:0000256" key="4">
    <source>
        <dbReference type="ARBA" id="ARBA00040925"/>
    </source>
</evidence>
<evidence type="ECO:0000313" key="9">
    <source>
        <dbReference type="EMBL" id="KAF8561221.1"/>
    </source>
</evidence>
<comment type="caution">
    <text evidence="9">The sequence shown here is derived from an EMBL/GenBank/DDBJ whole genome shotgun (WGS) entry which is preliminary data.</text>
</comment>
<evidence type="ECO:0000256" key="6">
    <source>
        <dbReference type="ARBA" id="ARBA00046062"/>
    </source>
</evidence>
<comment type="subunit">
    <text evidence="3">Directly interacts with VCP. Interacts with UBQLN1. Forms a complex with VCP and UBQLN1.</text>
</comment>
<dbReference type="Pfam" id="PF23187">
    <property type="entry name" value="UBX7_N"/>
    <property type="match status" value="1"/>
</dbReference>
<dbReference type="Pfam" id="PF00789">
    <property type="entry name" value="UBX"/>
    <property type="match status" value="1"/>
</dbReference>
<dbReference type="SUPFAM" id="SSF52833">
    <property type="entry name" value="Thioredoxin-like"/>
    <property type="match status" value="1"/>
</dbReference>
<dbReference type="CDD" id="cd01767">
    <property type="entry name" value="UBX"/>
    <property type="match status" value="1"/>
</dbReference>
<dbReference type="AlphaFoldDB" id="A0A8T0D3N5"/>
<dbReference type="InterPro" id="IPR036249">
    <property type="entry name" value="Thioredoxin-like_sf"/>
</dbReference>
<feature type="compositionally biased region" description="Low complexity" evidence="7">
    <location>
        <begin position="453"/>
        <end position="465"/>
    </location>
</feature>
<dbReference type="InterPro" id="IPR029071">
    <property type="entry name" value="Ubiquitin-like_domsf"/>
</dbReference>
<evidence type="ECO:0000256" key="7">
    <source>
        <dbReference type="SAM" id="MobiDB-lite"/>
    </source>
</evidence>
<dbReference type="PANTHER" id="PTHR46424">
    <property type="entry name" value="UBX DOMAIN-CONTAINING PROTEIN 4"/>
    <property type="match status" value="1"/>
</dbReference>
<proteinExistence type="predicted"/>
<protein>
    <recommendedName>
        <fullName evidence="4">UBX domain-containing protein 4</fullName>
    </recommendedName>
    <alternativeName>
        <fullName evidence="5">UBX domain-containing protein 2</fullName>
    </alternativeName>
</protein>
<evidence type="ECO:0000256" key="5">
    <source>
        <dbReference type="ARBA" id="ARBA00041575"/>
    </source>
</evidence>
<name>A0A8T0D3N5_9TREM</name>
<feature type="domain" description="UBX" evidence="8">
    <location>
        <begin position="286"/>
        <end position="381"/>
    </location>
</feature>
<dbReference type="PROSITE" id="PS50033">
    <property type="entry name" value="UBX"/>
    <property type="match status" value="1"/>
</dbReference>
<accession>A0A8T0D3N5</accession>
<reference evidence="9 10" key="1">
    <citation type="submission" date="2019-07" db="EMBL/GenBank/DDBJ databases">
        <title>Annotation for the trematode Paragonimus westermani.</title>
        <authorList>
            <person name="Choi Y.-J."/>
        </authorList>
    </citation>
    <scope>NUCLEOTIDE SEQUENCE [LARGE SCALE GENOMIC DNA]</scope>
    <source>
        <strain evidence="9">180907_Pwestermani</strain>
    </source>
</reference>
<dbReference type="GO" id="GO:0005789">
    <property type="term" value="C:endoplasmic reticulum membrane"/>
    <property type="evidence" value="ECO:0007669"/>
    <property type="project" value="UniProtKB-SubCell"/>
</dbReference>
<keyword evidence="2" id="KW-0834">Unfolded protein response</keyword>
<organism evidence="9 10">
    <name type="scientific">Paragonimus westermani</name>
    <dbReference type="NCBI Taxonomy" id="34504"/>
    <lineage>
        <taxon>Eukaryota</taxon>
        <taxon>Metazoa</taxon>
        <taxon>Spiralia</taxon>
        <taxon>Lophotrochozoa</taxon>
        <taxon>Platyhelminthes</taxon>
        <taxon>Trematoda</taxon>
        <taxon>Digenea</taxon>
        <taxon>Plagiorchiida</taxon>
        <taxon>Troglotremata</taxon>
        <taxon>Troglotrematidae</taxon>
        <taxon>Paragonimus</taxon>
    </lineage>
</organism>
<dbReference type="GO" id="GO:0006986">
    <property type="term" value="P:response to unfolded protein"/>
    <property type="evidence" value="ECO:0007669"/>
    <property type="project" value="UniProtKB-KW"/>
</dbReference>
<comment type="function">
    <text evidence="6">Involved in endoplasmic reticulum-associated protein degradation (ERAD). Acts as a platform to recruit both UBQLN1 and VCP to the ER during ERAD.</text>
</comment>
<gene>
    <name evidence="9" type="ORF">P879_08123</name>
</gene>
<feature type="region of interest" description="Disordered" evidence="7">
    <location>
        <begin position="439"/>
        <end position="502"/>
    </location>
</feature>
<dbReference type="Proteomes" id="UP000699462">
    <property type="component" value="Unassembled WGS sequence"/>
</dbReference>
<dbReference type="GO" id="GO:0036503">
    <property type="term" value="P:ERAD pathway"/>
    <property type="evidence" value="ECO:0007669"/>
    <property type="project" value="TreeGrafter"/>
</dbReference>
<evidence type="ECO:0000256" key="1">
    <source>
        <dbReference type="ARBA" id="ARBA00004406"/>
    </source>
</evidence>
<dbReference type="EMBL" id="JTDF01021912">
    <property type="protein sequence ID" value="KAF8561221.1"/>
    <property type="molecule type" value="Genomic_DNA"/>
</dbReference>
<evidence type="ECO:0000256" key="3">
    <source>
        <dbReference type="ARBA" id="ARBA00038812"/>
    </source>
</evidence>
<dbReference type="SMART" id="SM00166">
    <property type="entry name" value="UBX"/>
    <property type="match status" value="1"/>
</dbReference>
<dbReference type="SUPFAM" id="SSF54236">
    <property type="entry name" value="Ubiquitin-like"/>
    <property type="match status" value="1"/>
</dbReference>
<evidence type="ECO:0000313" key="10">
    <source>
        <dbReference type="Proteomes" id="UP000699462"/>
    </source>
</evidence>